<evidence type="ECO:0000313" key="2">
    <source>
        <dbReference type="EMBL" id="QHT85789.1"/>
    </source>
</evidence>
<organism evidence="2">
    <name type="scientific">viral metagenome</name>
    <dbReference type="NCBI Taxonomy" id="1070528"/>
    <lineage>
        <taxon>unclassified sequences</taxon>
        <taxon>metagenomes</taxon>
        <taxon>organismal metagenomes</taxon>
    </lineage>
</organism>
<evidence type="ECO:0000256" key="1">
    <source>
        <dbReference type="SAM" id="Coils"/>
    </source>
</evidence>
<accession>A0A6C0HZ10</accession>
<protein>
    <submittedName>
        <fullName evidence="2">Uncharacterized protein</fullName>
    </submittedName>
</protein>
<keyword evidence="1" id="KW-0175">Coiled coil</keyword>
<sequence length="111" mass="13277">MDKITDEIEQLQNKILELENLKKQKEIDEENAKKGTFYYYFENLFDFIQMKNDVVNEEINRRIGPKEENHIKYSSHITEIKKKHGAELVPALEHIYNALDIINKRLTKLEN</sequence>
<feature type="coiled-coil region" evidence="1">
    <location>
        <begin position="1"/>
        <end position="33"/>
    </location>
</feature>
<dbReference type="EMBL" id="MN740045">
    <property type="protein sequence ID" value="QHT85789.1"/>
    <property type="molecule type" value="Genomic_DNA"/>
</dbReference>
<reference evidence="2" key="1">
    <citation type="journal article" date="2020" name="Nature">
        <title>Giant virus diversity and host interactions through global metagenomics.</title>
        <authorList>
            <person name="Schulz F."/>
            <person name="Roux S."/>
            <person name="Paez-Espino D."/>
            <person name="Jungbluth S."/>
            <person name="Walsh D.A."/>
            <person name="Denef V.J."/>
            <person name="McMahon K.D."/>
            <person name="Konstantinidis K.T."/>
            <person name="Eloe-Fadrosh E.A."/>
            <person name="Kyrpides N.C."/>
            <person name="Woyke T."/>
        </authorList>
    </citation>
    <scope>NUCLEOTIDE SEQUENCE</scope>
    <source>
        <strain evidence="2">GVMAG-M-3300023184-182</strain>
    </source>
</reference>
<name>A0A6C0HZ10_9ZZZZ</name>
<proteinExistence type="predicted"/>
<dbReference type="AlphaFoldDB" id="A0A6C0HZ10"/>